<keyword evidence="6" id="KW-0547">Nucleotide-binding</keyword>
<dbReference type="InterPro" id="IPR052038">
    <property type="entry name" value="Type-VII_TA_antitoxin"/>
</dbReference>
<dbReference type="Proteomes" id="UP000008206">
    <property type="component" value="Plasmid Cy782204"/>
</dbReference>
<keyword evidence="5" id="KW-0479">Metal-binding</keyword>
<proteinExistence type="inferred from homology"/>
<dbReference type="GO" id="GO:0046872">
    <property type="term" value="F:metal ion binding"/>
    <property type="evidence" value="ECO:0007669"/>
    <property type="project" value="UniProtKB-KW"/>
</dbReference>
<evidence type="ECO:0000256" key="1">
    <source>
        <dbReference type="ARBA" id="ARBA00001946"/>
    </source>
</evidence>
<evidence type="ECO:0000256" key="3">
    <source>
        <dbReference type="ARBA" id="ARBA00022679"/>
    </source>
</evidence>
<evidence type="ECO:0000256" key="5">
    <source>
        <dbReference type="ARBA" id="ARBA00022723"/>
    </source>
</evidence>
<sequence length="97" mass="11289">MEIDNLLREKREQIIAIAEKHGALNVRIFGSVARGEADEKSDLDLLVDYCRERRSSWFPLRLIRELEELLGCKVDITTEQGLKERIKERVLKEAIPL</sequence>
<evidence type="ECO:0000256" key="2">
    <source>
        <dbReference type="ARBA" id="ARBA00022649"/>
    </source>
</evidence>
<dbReference type="KEGG" id="cyj:Cyan7822_6692"/>
<protein>
    <submittedName>
        <fullName evidence="11">DNA polymerase beta domain protein region</fullName>
    </submittedName>
</protein>
<keyword evidence="7" id="KW-0067">ATP-binding</keyword>
<keyword evidence="2" id="KW-1277">Toxin-antitoxin system</keyword>
<dbReference type="EMBL" id="CP002202">
    <property type="protein sequence ID" value="ADN18637.1"/>
    <property type="molecule type" value="Genomic_DNA"/>
</dbReference>
<geneLocation type="plasmid" evidence="11 12">
    <name>Cy782204</name>
</geneLocation>
<dbReference type="eggNOG" id="COG1669">
    <property type="taxonomic scope" value="Bacteria"/>
</dbReference>
<dbReference type="PANTHER" id="PTHR33571">
    <property type="entry name" value="SSL8005 PROTEIN"/>
    <property type="match status" value="1"/>
</dbReference>
<keyword evidence="3" id="KW-0808">Transferase</keyword>
<keyword evidence="8" id="KW-0460">Magnesium</keyword>
<dbReference type="CDD" id="cd05403">
    <property type="entry name" value="NT_KNTase_like"/>
    <property type="match status" value="1"/>
</dbReference>
<dbReference type="RefSeq" id="WP_013325759.1">
    <property type="nucleotide sequence ID" value="NC_014503.1"/>
</dbReference>
<evidence type="ECO:0000256" key="9">
    <source>
        <dbReference type="ARBA" id="ARBA00038276"/>
    </source>
</evidence>
<keyword evidence="4" id="KW-0548">Nucleotidyltransferase</keyword>
<keyword evidence="11" id="KW-0614">Plasmid</keyword>
<evidence type="ECO:0000313" key="11">
    <source>
        <dbReference type="EMBL" id="ADN18637.1"/>
    </source>
</evidence>
<dbReference type="PANTHER" id="PTHR33571:SF12">
    <property type="entry name" value="BSL3053 PROTEIN"/>
    <property type="match status" value="1"/>
</dbReference>
<accession>E0UNV7</accession>
<comment type="similarity">
    <text evidence="9">Belongs to the MntA antitoxin family.</text>
</comment>
<evidence type="ECO:0000256" key="8">
    <source>
        <dbReference type="ARBA" id="ARBA00022842"/>
    </source>
</evidence>
<comment type="cofactor">
    <cofactor evidence="1">
        <name>Mg(2+)</name>
        <dbReference type="ChEBI" id="CHEBI:18420"/>
    </cofactor>
</comment>
<evidence type="ECO:0000313" key="12">
    <source>
        <dbReference type="Proteomes" id="UP000008206"/>
    </source>
</evidence>
<gene>
    <name evidence="11" type="ordered locus">Cyan7822_6692</name>
</gene>
<evidence type="ECO:0000256" key="7">
    <source>
        <dbReference type="ARBA" id="ARBA00022840"/>
    </source>
</evidence>
<evidence type="ECO:0000256" key="6">
    <source>
        <dbReference type="ARBA" id="ARBA00022741"/>
    </source>
</evidence>
<dbReference type="SUPFAM" id="SSF81301">
    <property type="entry name" value="Nucleotidyltransferase"/>
    <property type="match status" value="1"/>
</dbReference>
<feature type="domain" description="Polymerase nucleotidyl transferase" evidence="10">
    <location>
        <begin position="17"/>
        <end position="95"/>
    </location>
</feature>
<dbReference type="InterPro" id="IPR002934">
    <property type="entry name" value="Polymerase_NTP_transf_dom"/>
</dbReference>
<evidence type="ECO:0000259" key="10">
    <source>
        <dbReference type="Pfam" id="PF01909"/>
    </source>
</evidence>
<evidence type="ECO:0000256" key="4">
    <source>
        <dbReference type="ARBA" id="ARBA00022695"/>
    </source>
</evidence>
<reference evidence="12" key="1">
    <citation type="journal article" date="2011" name="MBio">
        <title>Novel metabolic attributes of the genus Cyanothece, comprising a group of unicellular nitrogen-fixing Cyanobacteria.</title>
        <authorList>
            <person name="Bandyopadhyay A."/>
            <person name="Elvitigala T."/>
            <person name="Welsh E."/>
            <person name="Stockel J."/>
            <person name="Liberton M."/>
            <person name="Min H."/>
            <person name="Sherman L.A."/>
            <person name="Pakrasi H.B."/>
        </authorList>
    </citation>
    <scope>NUCLEOTIDE SEQUENCE [LARGE SCALE GENOMIC DNA]</scope>
    <source>
        <strain evidence="12">PCC 7822</strain>
        <plasmid evidence="12">Cy782204</plasmid>
    </source>
</reference>
<dbReference type="InterPro" id="IPR043519">
    <property type="entry name" value="NT_sf"/>
</dbReference>
<name>E0UNV7_GLOV7</name>
<dbReference type="GO" id="GO:0005524">
    <property type="term" value="F:ATP binding"/>
    <property type="evidence" value="ECO:0007669"/>
    <property type="project" value="UniProtKB-KW"/>
</dbReference>
<dbReference type="Gene3D" id="3.30.460.10">
    <property type="entry name" value="Beta Polymerase, domain 2"/>
    <property type="match status" value="1"/>
</dbReference>
<dbReference type="Pfam" id="PF01909">
    <property type="entry name" value="NTP_transf_2"/>
    <property type="match status" value="1"/>
</dbReference>
<dbReference type="AlphaFoldDB" id="E0UNV7"/>
<dbReference type="GO" id="GO:0016779">
    <property type="term" value="F:nucleotidyltransferase activity"/>
    <property type="evidence" value="ECO:0007669"/>
    <property type="project" value="UniProtKB-KW"/>
</dbReference>
<keyword evidence="12" id="KW-1185">Reference proteome</keyword>
<dbReference type="OrthoDB" id="561385at2"/>
<organism evidence="11 12">
    <name type="scientific">Gloeothece verrucosa (strain PCC 7822)</name>
    <name type="common">Cyanothece sp. (strain PCC 7822)</name>
    <dbReference type="NCBI Taxonomy" id="497965"/>
    <lineage>
        <taxon>Bacteria</taxon>
        <taxon>Bacillati</taxon>
        <taxon>Cyanobacteriota</taxon>
        <taxon>Cyanophyceae</taxon>
        <taxon>Oscillatoriophycideae</taxon>
        <taxon>Chroococcales</taxon>
        <taxon>Aphanothecaceae</taxon>
        <taxon>Gloeothece</taxon>
        <taxon>Gloeothece verrucosa</taxon>
    </lineage>
</organism>
<dbReference type="HOGENOM" id="CLU_130257_10_2_3"/>